<feature type="domain" description="Inner membrane component" evidence="2">
    <location>
        <begin position="69"/>
        <end position="119"/>
    </location>
</feature>
<gene>
    <name evidence="3" type="ORF">GCM10025862_21500</name>
</gene>
<protein>
    <recommendedName>
        <fullName evidence="2">Inner membrane component domain-containing protein</fullName>
    </recommendedName>
</protein>
<dbReference type="PANTHER" id="PTHR42903:SF1">
    <property type="entry name" value="INNER MEMBRANE PROTEIN YCCF"/>
    <property type="match status" value="1"/>
</dbReference>
<keyword evidence="1" id="KW-0472">Membrane</keyword>
<feature type="transmembrane region" description="Helical" evidence="1">
    <location>
        <begin position="90"/>
        <end position="110"/>
    </location>
</feature>
<dbReference type="PANTHER" id="PTHR42903">
    <property type="entry name" value="INNER MEMBRANE PROTEIN YCCF"/>
    <property type="match status" value="1"/>
</dbReference>
<dbReference type="RefSeq" id="WP_241444974.1">
    <property type="nucleotide sequence ID" value="NZ_BSUJ01000001.1"/>
</dbReference>
<reference evidence="4" key="1">
    <citation type="journal article" date="2019" name="Int. J. Syst. Evol. Microbiol.">
        <title>The Global Catalogue of Microorganisms (GCM) 10K type strain sequencing project: providing services to taxonomists for standard genome sequencing and annotation.</title>
        <authorList>
            <consortium name="The Broad Institute Genomics Platform"/>
            <consortium name="The Broad Institute Genome Sequencing Center for Infectious Disease"/>
            <person name="Wu L."/>
            <person name="Ma J."/>
        </authorList>
    </citation>
    <scope>NUCLEOTIDE SEQUENCE [LARGE SCALE GENOMIC DNA]</scope>
    <source>
        <strain evidence="4">NBRC 105830</strain>
    </source>
</reference>
<evidence type="ECO:0000256" key="1">
    <source>
        <dbReference type="SAM" id="Phobius"/>
    </source>
</evidence>
<feature type="transmembrane region" description="Helical" evidence="1">
    <location>
        <begin position="16"/>
        <end position="41"/>
    </location>
</feature>
<accession>A0ABQ6HR17</accession>
<dbReference type="Proteomes" id="UP001157109">
    <property type="component" value="Unassembled WGS sequence"/>
</dbReference>
<evidence type="ECO:0000259" key="2">
    <source>
        <dbReference type="Pfam" id="PF03733"/>
    </source>
</evidence>
<keyword evidence="4" id="KW-1185">Reference proteome</keyword>
<comment type="caution">
    <text evidence="3">The sequence shown here is derived from an EMBL/GenBank/DDBJ whole genome shotgun (WGS) entry which is preliminary data.</text>
</comment>
<evidence type="ECO:0000313" key="4">
    <source>
        <dbReference type="Proteomes" id="UP001157109"/>
    </source>
</evidence>
<feature type="transmembrane region" description="Helical" evidence="1">
    <location>
        <begin position="62"/>
        <end position="84"/>
    </location>
</feature>
<proteinExistence type="predicted"/>
<name>A0ABQ6HR17_9MICO</name>
<dbReference type="InterPro" id="IPR005185">
    <property type="entry name" value="YccF"/>
</dbReference>
<dbReference type="PIRSF" id="PIRSF028777">
    <property type="entry name" value="UCP028777"/>
    <property type="match status" value="1"/>
</dbReference>
<feature type="domain" description="Inner membrane component" evidence="2">
    <location>
        <begin position="5"/>
        <end position="55"/>
    </location>
</feature>
<dbReference type="InterPro" id="IPR031308">
    <property type="entry name" value="UCP028777"/>
</dbReference>
<dbReference type="NCBIfam" id="NF008740">
    <property type="entry name" value="PRK11770.1-2"/>
    <property type="match status" value="1"/>
</dbReference>
<keyword evidence="1" id="KW-1133">Transmembrane helix</keyword>
<dbReference type="EMBL" id="BSUJ01000001">
    <property type="protein sequence ID" value="GMA20129.1"/>
    <property type="molecule type" value="Genomic_DNA"/>
</dbReference>
<keyword evidence="1" id="KW-0812">Transmembrane</keyword>
<dbReference type="PROSITE" id="PS51257">
    <property type="entry name" value="PROKAR_LIPOPROTEIN"/>
    <property type="match status" value="1"/>
</dbReference>
<dbReference type="Pfam" id="PF03733">
    <property type="entry name" value="YccF"/>
    <property type="match status" value="2"/>
</dbReference>
<organism evidence="3 4">
    <name type="scientific">Arsenicicoccus piscis</name>
    <dbReference type="NCBI Taxonomy" id="673954"/>
    <lineage>
        <taxon>Bacteria</taxon>
        <taxon>Bacillati</taxon>
        <taxon>Actinomycetota</taxon>
        <taxon>Actinomycetes</taxon>
        <taxon>Micrococcales</taxon>
        <taxon>Intrasporangiaceae</taxon>
        <taxon>Arsenicicoccus</taxon>
    </lineage>
</organism>
<dbReference type="InterPro" id="IPR052937">
    <property type="entry name" value="Inner_membrane_protein"/>
</dbReference>
<evidence type="ECO:0000313" key="3">
    <source>
        <dbReference type="EMBL" id="GMA20129.1"/>
    </source>
</evidence>
<sequence length="137" mass="14700">MLRLLLNIFWFLTCGVWLWIAYVVAGVIACLLVVTIPIGVASFRMANYAVWPFGRAVVAQPGAGAGSALMNVVWFLVAGWWLAIGHVTTAIAQAVTIVGIPLAVANLKLLPVTLMPFGKEVVDARLLPPGQRPLHSL</sequence>